<feature type="region of interest" description="Disordered" evidence="1">
    <location>
        <begin position="17"/>
        <end position="37"/>
    </location>
</feature>
<sequence length="208" mass="22710">MECTRDELPALFRAIADALEGKEPNDHPDSQPDGHHLPSLAAFRKLQISVKDDYGLVSLKLKYRNDHGCIESDDAPEACQAAQSSATPSSGPPYSHALSSGAPSTGAPSSGPPLPRYSNLKHELQASYKAIYRAVHAGTLPPVDAVRAFEEQSRQMTQYEDAGSEYYAPYNAALERFLKAWTSADIAAMHDAVDALNHVKTDCHQRYK</sequence>
<feature type="compositionally biased region" description="Low complexity" evidence="1">
    <location>
        <begin position="97"/>
        <end position="109"/>
    </location>
</feature>
<dbReference type="Proteomes" id="UP000503840">
    <property type="component" value="Unassembled WGS sequence"/>
</dbReference>
<dbReference type="EMBL" id="BLVO01000012">
    <property type="protein sequence ID" value="GFM32714.1"/>
    <property type="molecule type" value="Genomic_DNA"/>
</dbReference>
<keyword evidence="3" id="KW-1185">Reference proteome</keyword>
<evidence type="ECO:0000313" key="3">
    <source>
        <dbReference type="Proteomes" id="UP000503840"/>
    </source>
</evidence>
<proteinExistence type="predicted"/>
<evidence type="ECO:0000256" key="1">
    <source>
        <dbReference type="SAM" id="MobiDB-lite"/>
    </source>
</evidence>
<dbReference type="AlphaFoldDB" id="A0A7J0BI04"/>
<dbReference type="NCBIfam" id="TIGR04358">
    <property type="entry name" value="XXXCH_domain"/>
    <property type="match status" value="1"/>
</dbReference>
<comment type="caution">
    <text evidence="2">The sequence shown here is derived from an EMBL/GenBank/DDBJ whole genome shotgun (WGS) entry which is preliminary data.</text>
</comment>
<evidence type="ECO:0000313" key="2">
    <source>
        <dbReference type="EMBL" id="GFM32714.1"/>
    </source>
</evidence>
<feature type="region of interest" description="Disordered" evidence="1">
    <location>
        <begin position="80"/>
        <end position="118"/>
    </location>
</feature>
<name>A0A7J0BI04_9BACT</name>
<reference evidence="2 3" key="1">
    <citation type="submission" date="2020-05" db="EMBL/GenBank/DDBJ databases">
        <title>Draft genome sequence of Desulfovibrio sp. strain HN2T.</title>
        <authorList>
            <person name="Ueno A."/>
            <person name="Tamazawa S."/>
            <person name="Tamamura S."/>
            <person name="Murakami T."/>
            <person name="Kiyama T."/>
            <person name="Inomata H."/>
            <person name="Amano Y."/>
            <person name="Miyakawa K."/>
            <person name="Tamaki H."/>
            <person name="Naganuma T."/>
            <person name="Kaneko K."/>
        </authorList>
    </citation>
    <scope>NUCLEOTIDE SEQUENCE [LARGE SCALE GENOMIC DNA]</scope>
    <source>
        <strain evidence="2 3">HN2</strain>
    </source>
</reference>
<accession>A0A7J0BI04</accession>
<protein>
    <submittedName>
        <fullName evidence="2">Uncharacterized protein</fullName>
    </submittedName>
</protein>
<dbReference type="InterPro" id="IPR027588">
    <property type="entry name" value="XXXCH_dom_fam"/>
</dbReference>
<gene>
    <name evidence="2" type="ORF">DSM101010T_10790</name>
</gene>
<organism evidence="2 3">
    <name type="scientific">Desulfovibrio subterraneus</name>
    <dbReference type="NCBI Taxonomy" id="2718620"/>
    <lineage>
        <taxon>Bacteria</taxon>
        <taxon>Pseudomonadati</taxon>
        <taxon>Thermodesulfobacteriota</taxon>
        <taxon>Desulfovibrionia</taxon>
        <taxon>Desulfovibrionales</taxon>
        <taxon>Desulfovibrionaceae</taxon>
        <taxon>Desulfovibrio</taxon>
    </lineage>
</organism>
<feature type="compositionally biased region" description="Basic and acidic residues" evidence="1">
    <location>
        <begin position="19"/>
        <end position="36"/>
    </location>
</feature>